<feature type="binding site" evidence="5">
    <location>
        <position position="173"/>
    </location>
    <ligand>
        <name>Mg(2+)</name>
        <dbReference type="ChEBI" id="CHEBI:18420"/>
    </ligand>
</feature>
<dbReference type="STRING" id="463025.BAU08_25565"/>
<evidence type="ECO:0000256" key="3">
    <source>
        <dbReference type="ARBA" id="ARBA00022842"/>
    </source>
</evidence>
<feature type="binding site" evidence="4">
    <location>
        <position position="82"/>
    </location>
    <ligand>
        <name>substrate</name>
    </ligand>
</feature>
<dbReference type="InterPro" id="IPR015813">
    <property type="entry name" value="Pyrv/PenolPyrv_kinase-like_dom"/>
</dbReference>
<keyword evidence="2 5" id="KW-0479">Metal-binding</keyword>
<proteinExistence type="predicted"/>
<evidence type="ECO:0000256" key="1">
    <source>
        <dbReference type="ARBA" id="ARBA00001946"/>
    </source>
</evidence>
<evidence type="ECO:0000256" key="5">
    <source>
        <dbReference type="PIRSR" id="PIRSR015582-2"/>
    </source>
</evidence>
<dbReference type="GO" id="GO:0006107">
    <property type="term" value="P:oxaloacetate metabolic process"/>
    <property type="evidence" value="ECO:0007669"/>
    <property type="project" value="TreeGrafter"/>
</dbReference>
<evidence type="ECO:0000259" key="6">
    <source>
        <dbReference type="Pfam" id="PF03328"/>
    </source>
</evidence>
<evidence type="ECO:0000313" key="8">
    <source>
        <dbReference type="Proteomes" id="UP000092213"/>
    </source>
</evidence>
<organism evidence="7 8">
    <name type="scientific">Bordetella bronchialis</name>
    <dbReference type="NCBI Taxonomy" id="463025"/>
    <lineage>
        <taxon>Bacteria</taxon>
        <taxon>Pseudomonadati</taxon>
        <taxon>Pseudomonadota</taxon>
        <taxon>Betaproteobacteria</taxon>
        <taxon>Burkholderiales</taxon>
        <taxon>Alcaligenaceae</taxon>
        <taxon>Bordetella</taxon>
    </lineage>
</organism>
<dbReference type="PANTHER" id="PTHR32308:SF10">
    <property type="entry name" value="CITRATE LYASE SUBUNIT BETA"/>
    <property type="match status" value="1"/>
</dbReference>
<comment type="cofactor">
    <cofactor evidence="1">
        <name>Mg(2+)</name>
        <dbReference type="ChEBI" id="CHEBI:18420"/>
    </cofactor>
</comment>
<dbReference type="PANTHER" id="PTHR32308">
    <property type="entry name" value="LYASE BETA SUBUNIT, PUTATIVE (AFU_ORTHOLOGUE AFUA_4G13030)-RELATED"/>
    <property type="match status" value="1"/>
</dbReference>
<dbReference type="AlphaFoldDB" id="A0A193G2P2"/>
<dbReference type="Pfam" id="PF03328">
    <property type="entry name" value="HpcH_HpaI"/>
    <property type="match status" value="1"/>
</dbReference>
<feature type="binding site" evidence="4">
    <location>
        <position position="146"/>
    </location>
    <ligand>
        <name>substrate</name>
    </ligand>
</feature>
<sequence length="333" mass="36323">MTPTPHHPPVTIPPRPQRLQRSELAVPATNPRFFAKAATSAADVVFLDLEDAVAPAAKDQARAQAIAALNEIDWGHKTMAVRVNGLDTPWAHRDILDVARQAPRLDLILLPKAGSAFDVQFVDQLLTLIERETGRPKRVGIEVLIETALGVANAEAIAASSPRLEAMIFGVGDYTVDMRTYDAVFGTPSERYAVLTSAAGNGTRQRHWNDQWHFAMARIANACRAYGLRPVDGPYTDFRDTEGYQACAARAAALGFEGKWAIHPSQIDMANEAFSPTAAQLEWAAHVEALIEETSRSGQGAVGDGGVLIDMAHLKQARQLRHRQALIDRIARD</sequence>
<protein>
    <submittedName>
        <fullName evidence="7">Malyl-CoA lyase</fullName>
    </submittedName>
</protein>
<dbReference type="EMBL" id="CP016171">
    <property type="protein sequence ID" value="ANN74277.1"/>
    <property type="molecule type" value="Genomic_DNA"/>
</dbReference>
<accession>A0A193G2P2</accession>
<gene>
    <name evidence="7" type="ORF">BAU08_25565</name>
</gene>
<evidence type="ECO:0000256" key="4">
    <source>
        <dbReference type="PIRSR" id="PIRSR015582-1"/>
    </source>
</evidence>
<dbReference type="PIRSF" id="PIRSF015582">
    <property type="entry name" value="Cit_lyase_B"/>
    <property type="match status" value="1"/>
</dbReference>
<keyword evidence="3 5" id="KW-0460">Magnesium</keyword>
<dbReference type="Gene3D" id="3.20.20.60">
    <property type="entry name" value="Phosphoenolpyruvate-binding domains"/>
    <property type="match status" value="1"/>
</dbReference>
<dbReference type="SUPFAM" id="SSF51621">
    <property type="entry name" value="Phosphoenolpyruvate/pyruvate domain"/>
    <property type="match status" value="1"/>
</dbReference>
<dbReference type="InterPro" id="IPR005000">
    <property type="entry name" value="Aldolase/citrate-lyase_domain"/>
</dbReference>
<feature type="domain" description="HpcH/HpaI aldolase/citrate lyase" evidence="6">
    <location>
        <begin position="23"/>
        <end position="264"/>
    </location>
</feature>
<dbReference type="InterPro" id="IPR040442">
    <property type="entry name" value="Pyrv_kinase-like_dom_sf"/>
</dbReference>
<name>A0A193G2P2_9BORD</name>
<feature type="binding site" evidence="5">
    <location>
        <position position="146"/>
    </location>
    <ligand>
        <name>Mg(2+)</name>
        <dbReference type="ChEBI" id="CHEBI:18420"/>
    </ligand>
</feature>
<reference evidence="7 8" key="1">
    <citation type="submission" date="2016-06" db="EMBL/GenBank/DDBJ databases">
        <title>Complete genome sequences of Bordetella bronchialis and Bordetella flabilis.</title>
        <authorList>
            <person name="LiPuma J.J."/>
            <person name="Spilker T."/>
        </authorList>
    </citation>
    <scope>NUCLEOTIDE SEQUENCE [LARGE SCALE GENOMIC DNA]</scope>
    <source>
        <strain evidence="7 8">AU17976</strain>
    </source>
</reference>
<evidence type="ECO:0000313" key="7">
    <source>
        <dbReference type="EMBL" id="ANN74277.1"/>
    </source>
</evidence>
<evidence type="ECO:0000256" key="2">
    <source>
        <dbReference type="ARBA" id="ARBA00022723"/>
    </source>
</evidence>
<keyword evidence="7" id="KW-0456">Lyase</keyword>
<dbReference type="RefSeq" id="WP_066672300.1">
    <property type="nucleotide sequence ID" value="NZ_CP016171.1"/>
</dbReference>
<dbReference type="GO" id="GO:0016829">
    <property type="term" value="F:lyase activity"/>
    <property type="evidence" value="ECO:0007669"/>
    <property type="project" value="UniProtKB-KW"/>
</dbReference>
<dbReference type="GO" id="GO:0000287">
    <property type="term" value="F:magnesium ion binding"/>
    <property type="evidence" value="ECO:0007669"/>
    <property type="project" value="TreeGrafter"/>
</dbReference>
<dbReference type="InterPro" id="IPR011206">
    <property type="entry name" value="Citrate_lyase_beta/mcl1/mcl2"/>
</dbReference>
<dbReference type="Proteomes" id="UP000092213">
    <property type="component" value="Chromosome"/>
</dbReference>